<feature type="domain" description="CENP-V/GFA" evidence="5">
    <location>
        <begin position="4"/>
        <end position="114"/>
    </location>
</feature>
<dbReference type="PANTHER" id="PTHR33337">
    <property type="entry name" value="GFA DOMAIN-CONTAINING PROTEIN"/>
    <property type="match status" value="1"/>
</dbReference>
<dbReference type="PANTHER" id="PTHR33337:SF40">
    <property type="entry name" value="CENP-V_GFA DOMAIN-CONTAINING PROTEIN-RELATED"/>
    <property type="match status" value="1"/>
</dbReference>
<evidence type="ECO:0000313" key="7">
    <source>
        <dbReference type="Proteomes" id="UP000218811"/>
    </source>
</evidence>
<proteinExistence type="inferred from homology"/>
<dbReference type="EMBL" id="KB468157">
    <property type="protein sequence ID" value="PCH44184.1"/>
    <property type="molecule type" value="Genomic_DNA"/>
</dbReference>
<dbReference type="Pfam" id="PF04828">
    <property type="entry name" value="GFA"/>
    <property type="match status" value="1"/>
</dbReference>
<accession>A0A2H3K557</accession>
<evidence type="ECO:0000256" key="3">
    <source>
        <dbReference type="ARBA" id="ARBA00022833"/>
    </source>
</evidence>
<gene>
    <name evidence="6" type="ORF">WOLCODRAFT_123168</name>
</gene>
<dbReference type="Gene3D" id="3.90.1590.10">
    <property type="entry name" value="glutathione-dependent formaldehyde- activating enzyme (gfa)"/>
    <property type="match status" value="1"/>
</dbReference>
<dbReference type="InterPro" id="IPR006913">
    <property type="entry name" value="CENP-V/GFA"/>
</dbReference>
<evidence type="ECO:0000256" key="2">
    <source>
        <dbReference type="ARBA" id="ARBA00022723"/>
    </source>
</evidence>
<dbReference type="PROSITE" id="PS51891">
    <property type="entry name" value="CENP_V_GFA"/>
    <property type="match status" value="1"/>
</dbReference>
<dbReference type="InterPro" id="IPR011057">
    <property type="entry name" value="Mss4-like_sf"/>
</dbReference>
<evidence type="ECO:0000256" key="1">
    <source>
        <dbReference type="ARBA" id="ARBA00005495"/>
    </source>
</evidence>
<evidence type="ECO:0000259" key="5">
    <source>
        <dbReference type="PROSITE" id="PS51891"/>
    </source>
</evidence>
<dbReference type="STRING" id="742152.A0A2H3K557"/>
<dbReference type="GO" id="GO:0016846">
    <property type="term" value="F:carbon-sulfur lyase activity"/>
    <property type="evidence" value="ECO:0007669"/>
    <property type="project" value="InterPro"/>
</dbReference>
<evidence type="ECO:0000256" key="4">
    <source>
        <dbReference type="ARBA" id="ARBA00023239"/>
    </source>
</evidence>
<organism evidence="6 7">
    <name type="scientific">Wolfiporia cocos (strain MD-104)</name>
    <name type="common">Brown rot fungus</name>
    <dbReference type="NCBI Taxonomy" id="742152"/>
    <lineage>
        <taxon>Eukaryota</taxon>
        <taxon>Fungi</taxon>
        <taxon>Dikarya</taxon>
        <taxon>Basidiomycota</taxon>
        <taxon>Agaricomycotina</taxon>
        <taxon>Agaricomycetes</taxon>
        <taxon>Polyporales</taxon>
        <taxon>Phaeolaceae</taxon>
        <taxon>Wolfiporia</taxon>
    </lineage>
</organism>
<keyword evidence="2" id="KW-0479">Metal-binding</keyword>
<dbReference type="AlphaFoldDB" id="A0A2H3K557"/>
<dbReference type="SUPFAM" id="SSF51316">
    <property type="entry name" value="Mss4-like"/>
    <property type="match status" value="1"/>
</dbReference>
<comment type="similarity">
    <text evidence="1">Belongs to the Gfa family.</text>
</comment>
<sequence length="139" mass="15501">MPIYNGGCYCGQIRYELYLNSPNEARMSICHCKNCKKFTGSEFGITAKVPRSAIRITKGQTTRHESDNGSGTTLTREFCGTCGSGITEYGANAGENTYVFYGSLDRPDELPPKGEFFCKSRAKWMPEIPGLFQKQEIKD</sequence>
<dbReference type="GO" id="GO:0046872">
    <property type="term" value="F:metal ion binding"/>
    <property type="evidence" value="ECO:0007669"/>
    <property type="project" value="UniProtKB-KW"/>
</dbReference>
<name>A0A2H3K557_WOLCO</name>
<keyword evidence="4" id="KW-0456">Lyase</keyword>
<protein>
    <recommendedName>
        <fullName evidence="5">CENP-V/GFA domain-containing protein</fullName>
    </recommendedName>
</protein>
<dbReference type="OrthoDB" id="9985472at2759"/>
<keyword evidence="3" id="KW-0862">Zinc</keyword>
<reference evidence="6 7" key="1">
    <citation type="journal article" date="2012" name="Science">
        <title>The Paleozoic origin of enzymatic lignin decomposition reconstructed from 31 fungal genomes.</title>
        <authorList>
            <person name="Floudas D."/>
            <person name="Binder M."/>
            <person name="Riley R."/>
            <person name="Barry K."/>
            <person name="Blanchette R.A."/>
            <person name="Henrissat B."/>
            <person name="Martinez A.T."/>
            <person name="Otillar R."/>
            <person name="Spatafora J.W."/>
            <person name="Yadav J.S."/>
            <person name="Aerts A."/>
            <person name="Benoit I."/>
            <person name="Boyd A."/>
            <person name="Carlson A."/>
            <person name="Copeland A."/>
            <person name="Coutinho P.M."/>
            <person name="de Vries R.P."/>
            <person name="Ferreira P."/>
            <person name="Findley K."/>
            <person name="Foster B."/>
            <person name="Gaskell J."/>
            <person name="Glotzer D."/>
            <person name="Gorecki P."/>
            <person name="Heitman J."/>
            <person name="Hesse C."/>
            <person name="Hori C."/>
            <person name="Igarashi K."/>
            <person name="Jurgens J.A."/>
            <person name="Kallen N."/>
            <person name="Kersten P."/>
            <person name="Kohler A."/>
            <person name="Kuees U."/>
            <person name="Kumar T.K.A."/>
            <person name="Kuo A."/>
            <person name="LaButti K."/>
            <person name="Larrondo L.F."/>
            <person name="Lindquist E."/>
            <person name="Ling A."/>
            <person name="Lombard V."/>
            <person name="Lucas S."/>
            <person name="Lundell T."/>
            <person name="Martin R."/>
            <person name="McLaughlin D.J."/>
            <person name="Morgenstern I."/>
            <person name="Morin E."/>
            <person name="Murat C."/>
            <person name="Nagy L.G."/>
            <person name="Nolan M."/>
            <person name="Ohm R.A."/>
            <person name="Patyshakuliyeva A."/>
            <person name="Rokas A."/>
            <person name="Ruiz-Duenas F.J."/>
            <person name="Sabat G."/>
            <person name="Salamov A."/>
            <person name="Samejima M."/>
            <person name="Schmutz J."/>
            <person name="Slot J.C."/>
            <person name="St John F."/>
            <person name="Stenlid J."/>
            <person name="Sun H."/>
            <person name="Sun S."/>
            <person name="Syed K."/>
            <person name="Tsang A."/>
            <person name="Wiebenga A."/>
            <person name="Young D."/>
            <person name="Pisabarro A."/>
            <person name="Eastwood D.C."/>
            <person name="Martin F."/>
            <person name="Cullen D."/>
            <person name="Grigoriev I.V."/>
            <person name="Hibbett D.S."/>
        </authorList>
    </citation>
    <scope>NUCLEOTIDE SEQUENCE [LARGE SCALE GENOMIC DNA]</scope>
    <source>
        <strain evidence="6 7">MD-104</strain>
    </source>
</reference>
<evidence type="ECO:0000313" key="6">
    <source>
        <dbReference type="EMBL" id="PCH44184.1"/>
    </source>
</evidence>
<keyword evidence="7" id="KW-1185">Reference proteome</keyword>
<dbReference type="Proteomes" id="UP000218811">
    <property type="component" value="Unassembled WGS sequence"/>
</dbReference>
<dbReference type="OMA" id="RYICVGS"/>